<keyword evidence="7" id="KW-1185">Reference proteome</keyword>
<evidence type="ECO:0000313" key="7">
    <source>
        <dbReference type="Proteomes" id="UP001320420"/>
    </source>
</evidence>
<comment type="caution">
    <text evidence="6">The sequence shown here is derived from an EMBL/GenBank/DDBJ whole genome shotgun (WGS) entry which is preliminary data.</text>
</comment>
<feature type="domain" description="Methyltransferase type 11" evidence="5">
    <location>
        <begin position="63"/>
        <end position="166"/>
    </location>
</feature>
<evidence type="ECO:0000256" key="2">
    <source>
        <dbReference type="ARBA" id="ARBA00022603"/>
    </source>
</evidence>
<dbReference type="GO" id="GO:0008757">
    <property type="term" value="F:S-adenosylmethionine-dependent methyltransferase activity"/>
    <property type="evidence" value="ECO:0007669"/>
    <property type="project" value="InterPro"/>
</dbReference>
<dbReference type="Proteomes" id="UP001320420">
    <property type="component" value="Unassembled WGS sequence"/>
</dbReference>
<evidence type="ECO:0000256" key="1">
    <source>
        <dbReference type="ARBA" id="ARBA00008361"/>
    </source>
</evidence>
<accession>A0AAN9UBK7</accession>
<proteinExistence type="inferred from homology"/>
<dbReference type="CDD" id="cd02440">
    <property type="entry name" value="AdoMet_MTases"/>
    <property type="match status" value="1"/>
</dbReference>
<dbReference type="Pfam" id="PF08241">
    <property type="entry name" value="Methyltransf_11"/>
    <property type="match status" value="1"/>
</dbReference>
<organism evidence="6 7">
    <name type="scientific">Diatrype stigma</name>
    <dbReference type="NCBI Taxonomy" id="117547"/>
    <lineage>
        <taxon>Eukaryota</taxon>
        <taxon>Fungi</taxon>
        <taxon>Dikarya</taxon>
        <taxon>Ascomycota</taxon>
        <taxon>Pezizomycotina</taxon>
        <taxon>Sordariomycetes</taxon>
        <taxon>Xylariomycetidae</taxon>
        <taxon>Xylariales</taxon>
        <taxon>Diatrypaceae</taxon>
        <taxon>Diatrype</taxon>
    </lineage>
</organism>
<gene>
    <name evidence="6" type="primary">TMT1_2</name>
    <name evidence="6" type="ORF">SLS62_009909</name>
</gene>
<reference evidence="6 7" key="1">
    <citation type="submission" date="2024-02" db="EMBL/GenBank/DDBJ databases">
        <title>De novo assembly and annotation of 12 fungi associated with fruit tree decline syndrome in Ontario, Canada.</title>
        <authorList>
            <person name="Sulman M."/>
            <person name="Ellouze W."/>
            <person name="Ilyukhin E."/>
        </authorList>
    </citation>
    <scope>NUCLEOTIDE SEQUENCE [LARGE SCALE GENOMIC DNA]</scope>
    <source>
        <strain evidence="6 7">M11/M66-122</strain>
    </source>
</reference>
<evidence type="ECO:0000313" key="6">
    <source>
        <dbReference type="EMBL" id="KAK7745110.1"/>
    </source>
</evidence>
<dbReference type="GO" id="GO:0032259">
    <property type="term" value="P:methylation"/>
    <property type="evidence" value="ECO:0007669"/>
    <property type="project" value="UniProtKB-KW"/>
</dbReference>
<dbReference type="EMBL" id="JAKJXP020000112">
    <property type="protein sequence ID" value="KAK7745110.1"/>
    <property type="molecule type" value="Genomic_DNA"/>
</dbReference>
<dbReference type="InterPro" id="IPR029063">
    <property type="entry name" value="SAM-dependent_MTases_sf"/>
</dbReference>
<evidence type="ECO:0000256" key="4">
    <source>
        <dbReference type="SAM" id="MobiDB-lite"/>
    </source>
</evidence>
<evidence type="ECO:0000259" key="5">
    <source>
        <dbReference type="Pfam" id="PF08241"/>
    </source>
</evidence>
<dbReference type="Gene3D" id="3.40.50.150">
    <property type="entry name" value="Vaccinia Virus protein VP39"/>
    <property type="match status" value="1"/>
</dbReference>
<sequence>MATFARPTFSAKNYAAFRPSYPASLFRTVLSYHYQQPHPHPQQLQQPQKPGGGGGGGGGGLLLDIGCGHGLIARALAPHFDAVVAIDPSEGMVAQAREMTRQSLSSPPAEGTSSISFRQGSAEDLGFLGDGAVDAAVAGQAAHWFDYARAWPELARVVRPGGTLAFWGYKDNVFVGAERATAVMERFVYGVGEVARVKVKQADGEEKEIPIEGMGGFWEQPGRSILRDLLRSVVPPERDWTDVTRLEHEPGEAVDGGGADEGRRGWLRRTMRLGEVERYTRTFSCYNGWKEAHPELKSREEGGDGDVVDVMWDRMLDAMPEWKAQGERWRDIEVVNDWGTHVLMARRR</sequence>
<evidence type="ECO:0000256" key="3">
    <source>
        <dbReference type="ARBA" id="ARBA00022679"/>
    </source>
</evidence>
<dbReference type="SUPFAM" id="SSF53335">
    <property type="entry name" value="S-adenosyl-L-methionine-dependent methyltransferases"/>
    <property type="match status" value="1"/>
</dbReference>
<feature type="compositionally biased region" description="Low complexity" evidence="4">
    <location>
        <begin position="35"/>
        <end position="49"/>
    </location>
</feature>
<keyword evidence="2 6" id="KW-0489">Methyltransferase</keyword>
<dbReference type="InterPro" id="IPR013216">
    <property type="entry name" value="Methyltransf_11"/>
</dbReference>
<feature type="region of interest" description="Disordered" evidence="4">
    <location>
        <begin position="35"/>
        <end position="57"/>
    </location>
</feature>
<protein>
    <submittedName>
        <fullName evidence="6">Trans-aconitate methyltransferase 1</fullName>
    </submittedName>
</protein>
<dbReference type="AlphaFoldDB" id="A0AAN9UBK7"/>
<dbReference type="PANTHER" id="PTHR44942">
    <property type="entry name" value="METHYLTRANSF_11 DOMAIN-CONTAINING PROTEIN"/>
    <property type="match status" value="1"/>
</dbReference>
<dbReference type="PANTHER" id="PTHR44942:SF4">
    <property type="entry name" value="METHYLTRANSFERASE TYPE 11 DOMAIN-CONTAINING PROTEIN"/>
    <property type="match status" value="1"/>
</dbReference>
<dbReference type="InterPro" id="IPR051052">
    <property type="entry name" value="Diverse_substrate_MTase"/>
</dbReference>
<keyword evidence="3" id="KW-0808">Transferase</keyword>
<comment type="similarity">
    <text evidence="1">Belongs to the methyltransferase superfamily.</text>
</comment>
<name>A0AAN9UBK7_9PEZI</name>